<dbReference type="EnsemblPlants" id="TraesCS7B02G365400.1">
    <property type="protein sequence ID" value="TraesCS7B02G365400.1"/>
    <property type="gene ID" value="TraesCS7B02G365400"/>
</dbReference>
<dbReference type="Gramene" id="TraesCS7B03G0981900.1">
    <property type="protein sequence ID" value="TraesCS7B03G0981900.1.CDS"/>
    <property type="gene ID" value="TraesCS7B03G0981900"/>
</dbReference>
<accession>A0A3B6SM92</accession>
<dbReference type="OMA" id="RVWGMYQ"/>
<dbReference type="PANTHER" id="PTHR35163:SF12">
    <property type="entry name" value="OS05G0134500 PROTEIN"/>
    <property type="match status" value="1"/>
</dbReference>
<feature type="coiled-coil region" evidence="1">
    <location>
        <begin position="185"/>
        <end position="226"/>
    </location>
</feature>
<keyword evidence="3" id="KW-1185">Reference proteome</keyword>
<reference evidence="2" key="1">
    <citation type="submission" date="2018-08" db="EMBL/GenBank/DDBJ databases">
        <authorList>
            <person name="Rossello M."/>
        </authorList>
    </citation>
    <scope>NUCLEOTIDE SEQUENCE [LARGE SCALE GENOMIC DNA]</scope>
    <source>
        <strain evidence="2">cv. Chinese Spring</strain>
    </source>
</reference>
<dbReference type="Gramene" id="TraesNOR7B03G04264570.1">
    <property type="protein sequence ID" value="TraesNOR7B03G04264570.1"/>
    <property type="gene ID" value="TraesNOR7B03G04264570"/>
</dbReference>
<dbReference type="PANTHER" id="PTHR35163">
    <property type="entry name" value="OS02G0467300 PROTEIN"/>
    <property type="match status" value="1"/>
</dbReference>
<dbReference type="Proteomes" id="UP000019116">
    <property type="component" value="Chromosome 7B"/>
</dbReference>
<keyword evidence="1" id="KW-0175">Coiled coil</keyword>
<sequence>MVSWSEGSSSSSDGYSVTSEAPAPAIIFCSEWRGLAPDLAARCEHQCVCEKLVSFESVDSGRRYLACAQKEIPKCNFVKWIDPEWPATLKMSLARVWGMYQDENKLRLRENVVNAEENFRVVKEKEQMEKDLRFFKLDFAKMVADKEQAITELGNARLVVSDLKQQLEKKKMSDKSSTTIHQVVRAKAEKERNEMKQKMDSMKEHMDNMKEELDIVVSQRDDLKKEKKKLEYMIGDLFRHKEENKSKIRRLKEILDEFE</sequence>
<evidence type="ECO:0000313" key="2">
    <source>
        <dbReference type="EnsemblPlants" id="TraesCS7B02G365400.1"/>
    </source>
</evidence>
<dbReference type="Gramene" id="TraesSTA7B03G04212500.1">
    <property type="protein sequence ID" value="TraesSTA7B03G04212500.1"/>
    <property type="gene ID" value="TraesSTA7B03G04212500"/>
</dbReference>
<dbReference type="Gramene" id="TraesPARA_EIv1.0_2464090.1">
    <property type="protein sequence ID" value="TraesPARA_EIv1.0_2464090.1.CDS"/>
    <property type="gene ID" value="TraesPARA_EIv1.0_2464090"/>
</dbReference>
<evidence type="ECO:0008006" key="4">
    <source>
        <dbReference type="Google" id="ProtNLM"/>
    </source>
</evidence>
<dbReference type="SMR" id="A0A3B6SM92"/>
<dbReference type="Gramene" id="TraesWEE_scaffold_003767_01G000200.1">
    <property type="protein sequence ID" value="TraesWEE_scaffold_003767_01G000200.1"/>
    <property type="gene ID" value="TraesWEE_scaffold_003767_01G000200"/>
</dbReference>
<dbReference type="Gramene" id="TraesSYM7B03G04266770.1">
    <property type="protein sequence ID" value="TraesSYM7B03G04266770.1"/>
    <property type="gene ID" value="TraesSYM7B03G04266770"/>
</dbReference>
<proteinExistence type="predicted"/>
<evidence type="ECO:0000313" key="3">
    <source>
        <dbReference type="Proteomes" id="UP000019116"/>
    </source>
</evidence>
<dbReference type="OrthoDB" id="683106at2759"/>
<name>A0A3B6SM92_WHEAT</name>
<dbReference type="Gramene" id="TraesROB_scaffold_101499_01G000100.1">
    <property type="protein sequence ID" value="TraesROB_scaffold_101499_01G000100.1"/>
    <property type="gene ID" value="TraesROB_scaffold_101499_01G000100"/>
</dbReference>
<dbReference type="Gramene" id="TraesLAC7B03G04162300.1">
    <property type="protein sequence ID" value="TraesLAC7B03G04162300.1"/>
    <property type="gene ID" value="TraesLAC7B03G04162300"/>
</dbReference>
<dbReference type="Gramene" id="TraesJUL7B03G04256870.1">
    <property type="protein sequence ID" value="TraesJUL7B03G04256870.1"/>
    <property type="gene ID" value="TraesJUL7B03G04256870"/>
</dbReference>
<evidence type="ECO:0000256" key="1">
    <source>
        <dbReference type="SAM" id="Coils"/>
    </source>
</evidence>
<dbReference type="AlphaFoldDB" id="A0A3B6SM92"/>
<protein>
    <recommendedName>
        <fullName evidence="4">Zinc finger GRF-type domain-containing protein</fullName>
    </recommendedName>
</protein>
<dbReference type="Gramene" id="TraesLDM7B03G04220260.1">
    <property type="protein sequence ID" value="TraesLDM7B03G04220260.1"/>
    <property type="gene ID" value="TraesLDM7B03G04220260"/>
</dbReference>
<dbReference type="Gramene" id="TraesCLE_scaffold_006269_01G000200.1">
    <property type="protein sequence ID" value="TraesCLE_scaffold_006269_01G000200.1"/>
    <property type="gene ID" value="TraesCLE_scaffold_006269_01G000200"/>
</dbReference>
<dbReference type="Gramene" id="TraesCS7B02G365400.1">
    <property type="protein sequence ID" value="TraesCS7B02G365400.1"/>
    <property type="gene ID" value="TraesCS7B02G365400"/>
</dbReference>
<organism evidence="2">
    <name type="scientific">Triticum aestivum</name>
    <name type="common">Wheat</name>
    <dbReference type="NCBI Taxonomy" id="4565"/>
    <lineage>
        <taxon>Eukaryota</taxon>
        <taxon>Viridiplantae</taxon>
        <taxon>Streptophyta</taxon>
        <taxon>Embryophyta</taxon>
        <taxon>Tracheophyta</taxon>
        <taxon>Spermatophyta</taxon>
        <taxon>Magnoliopsida</taxon>
        <taxon>Liliopsida</taxon>
        <taxon>Poales</taxon>
        <taxon>Poaceae</taxon>
        <taxon>BOP clade</taxon>
        <taxon>Pooideae</taxon>
        <taxon>Triticodae</taxon>
        <taxon>Triticeae</taxon>
        <taxon>Triticinae</taxon>
        <taxon>Triticum</taxon>
    </lineage>
</organism>
<reference evidence="2" key="2">
    <citation type="submission" date="2018-10" db="UniProtKB">
        <authorList>
            <consortium name="EnsemblPlants"/>
        </authorList>
    </citation>
    <scope>IDENTIFICATION</scope>
</reference>
<dbReference type="Gramene" id="TraesCAD_scaffold_002750_01G000200.1">
    <property type="protein sequence ID" value="TraesCAD_scaffold_002750_01G000200.1"/>
    <property type="gene ID" value="TraesCAD_scaffold_002750_01G000200"/>
</dbReference>